<organism evidence="2 3">
    <name type="scientific">Sphingomonas changnyeongensis</name>
    <dbReference type="NCBI Taxonomy" id="2698679"/>
    <lineage>
        <taxon>Bacteria</taxon>
        <taxon>Pseudomonadati</taxon>
        <taxon>Pseudomonadota</taxon>
        <taxon>Alphaproteobacteria</taxon>
        <taxon>Sphingomonadales</taxon>
        <taxon>Sphingomonadaceae</taxon>
        <taxon>Sphingomonas</taxon>
    </lineage>
</organism>
<dbReference type="KEGG" id="schy:GVO57_13735"/>
<dbReference type="GO" id="GO:0016887">
    <property type="term" value="F:ATP hydrolysis activity"/>
    <property type="evidence" value="ECO:0007669"/>
    <property type="project" value="InterPro"/>
</dbReference>
<dbReference type="EMBL" id="CP047895">
    <property type="protein sequence ID" value="QHL91661.1"/>
    <property type="molecule type" value="Genomic_DNA"/>
</dbReference>
<dbReference type="GO" id="GO:0005524">
    <property type="term" value="F:ATP binding"/>
    <property type="evidence" value="ECO:0007669"/>
    <property type="project" value="UniProtKB-KW"/>
</dbReference>
<dbReference type="InterPro" id="IPR003439">
    <property type="entry name" value="ABC_transporter-like_ATP-bd"/>
</dbReference>
<proteinExistence type="predicted"/>
<dbReference type="SUPFAM" id="SSF52540">
    <property type="entry name" value="P-loop containing nucleoside triphosphate hydrolases"/>
    <property type="match status" value="1"/>
</dbReference>
<keyword evidence="3" id="KW-1185">Reference proteome</keyword>
<evidence type="ECO:0000313" key="2">
    <source>
        <dbReference type="EMBL" id="QHL91661.1"/>
    </source>
</evidence>
<reference evidence="2 3" key="1">
    <citation type="submission" date="2020-01" db="EMBL/GenBank/DDBJ databases">
        <title>Sphingomonas sp. C33 whole genome sequece.</title>
        <authorList>
            <person name="Park C."/>
        </authorList>
    </citation>
    <scope>NUCLEOTIDE SEQUENCE [LARGE SCALE GENOMIC DNA]</scope>
    <source>
        <strain evidence="2 3">C33</strain>
    </source>
</reference>
<gene>
    <name evidence="2" type="ORF">GVO57_13735</name>
</gene>
<sequence>MTAPEMGLALHELGKSYGRRVVLDGVSHRFAPGLTLLTGPSGAGKSTLLRLIATAERPSRGRSAGRAHGLGAAFCRERRCATIAARLAMRRRRSTCPKT</sequence>
<keyword evidence="2" id="KW-0067">ATP-binding</keyword>
<protein>
    <submittedName>
        <fullName evidence="2">ATP-binding cassette domain-containing protein</fullName>
    </submittedName>
</protein>
<evidence type="ECO:0000259" key="1">
    <source>
        <dbReference type="Pfam" id="PF00005"/>
    </source>
</evidence>
<dbReference type="Proteomes" id="UP000464468">
    <property type="component" value="Chromosome"/>
</dbReference>
<feature type="domain" description="ABC transporter" evidence="1">
    <location>
        <begin position="26"/>
        <end position="62"/>
    </location>
</feature>
<keyword evidence="2" id="KW-0547">Nucleotide-binding</keyword>
<dbReference type="Pfam" id="PF00005">
    <property type="entry name" value="ABC_tran"/>
    <property type="match status" value="1"/>
</dbReference>
<name>A0A7Z2NYA5_9SPHN</name>
<accession>A0A7Z2NYA5</accession>
<dbReference type="AlphaFoldDB" id="A0A7Z2NYA5"/>
<dbReference type="InterPro" id="IPR027417">
    <property type="entry name" value="P-loop_NTPase"/>
</dbReference>
<evidence type="ECO:0000313" key="3">
    <source>
        <dbReference type="Proteomes" id="UP000464468"/>
    </source>
</evidence>
<dbReference type="Gene3D" id="3.40.50.300">
    <property type="entry name" value="P-loop containing nucleotide triphosphate hydrolases"/>
    <property type="match status" value="1"/>
</dbReference>